<dbReference type="Proteomes" id="UP000182057">
    <property type="component" value="Unassembled WGS sequence"/>
</dbReference>
<feature type="chain" id="PRO_5009841244" evidence="6">
    <location>
        <begin position="24"/>
        <end position="627"/>
    </location>
</feature>
<feature type="domain" description="SusD-like N-terminal" evidence="8">
    <location>
        <begin position="24"/>
        <end position="223"/>
    </location>
</feature>
<dbReference type="Pfam" id="PF07980">
    <property type="entry name" value="SusD_RagB"/>
    <property type="match status" value="1"/>
</dbReference>
<keyword evidence="3 6" id="KW-0732">Signal</keyword>
<proteinExistence type="inferred from homology"/>
<reference evidence="9 10" key="1">
    <citation type="submission" date="2016-09" db="EMBL/GenBank/DDBJ databases">
        <authorList>
            <person name="Capua I."/>
            <person name="De Benedictis P."/>
            <person name="Joannis T."/>
            <person name="Lombin L.H."/>
            <person name="Cattoli G."/>
        </authorList>
    </citation>
    <scope>NUCLEOTIDE SEQUENCE [LARGE SCALE GENOMIC DNA]</scope>
    <source>
        <strain evidence="9 10">UB20</strain>
    </source>
</reference>
<evidence type="ECO:0000256" key="6">
    <source>
        <dbReference type="SAM" id="SignalP"/>
    </source>
</evidence>
<evidence type="ECO:0000256" key="3">
    <source>
        <dbReference type="ARBA" id="ARBA00022729"/>
    </source>
</evidence>
<evidence type="ECO:0000259" key="7">
    <source>
        <dbReference type="Pfam" id="PF07980"/>
    </source>
</evidence>
<accession>A0A1D3UVX0</accession>
<dbReference type="InterPro" id="IPR011990">
    <property type="entry name" value="TPR-like_helical_dom_sf"/>
</dbReference>
<evidence type="ECO:0000259" key="8">
    <source>
        <dbReference type="Pfam" id="PF14322"/>
    </source>
</evidence>
<keyword evidence="5" id="KW-0998">Cell outer membrane</keyword>
<sequence length="627" mass="71461" precursor="true">MKTRKNIIMIIAASALFALPSCSDFMDLKPTTEYLKEQVFEDAATTQSLINTIYDYVIDAAREHTTNGLTDDAYFTHNKGQIAVNEATCSASDLQWYGRGDCPFNWSQTYKGIYYANLVLENIDKVPEKAGFDLKQMKGETRFLRAYMYTNLVRGIGGVPIVDKTVSDYTKTEEMQIARSSIGDCLDFILKDLDEAIASLPTTAPLGRATKWAAVSLKARICLHIASPLYADRIINKLDVNQYHGDREALYRKALEAAKEVIDSKAFKLIDCNAPTVAEIADKYHKITTTNNNELIFTKQFASSKITNQVNKQHGPNGYHNWSGTTPTQDFVMHFEMEDGSLNNTLTKVGDHQVGNPYNGREPRFYACIGYDGAVWGRKRAADGYALDPTPLGNLQCGTYELNDGTDVTVNLPDGEKVKFKGIYGCDTRQGPIEDWNGSWTSYYEKKMIDTSIDAANYPQLCPYPYIRLAEMYLIAAEACTELNQLDEAAAFLDVLRARTGRPDTKATLNIRKKSFDQAAMREFLRHERRTELFMEDSRYYDIRRWMIGEECGNKTLCGMIVFARLKNGKTAKRPYIYNESTWDYHYYVRDLSFREKRKWDNKMYFAPIKRDEINRNTKLVQNPGQD</sequence>
<evidence type="ECO:0000256" key="5">
    <source>
        <dbReference type="ARBA" id="ARBA00023237"/>
    </source>
</evidence>
<dbReference type="GO" id="GO:0009279">
    <property type="term" value="C:cell outer membrane"/>
    <property type="evidence" value="ECO:0007669"/>
    <property type="project" value="UniProtKB-SubCell"/>
</dbReference>
<dbReference type="OMA" id="WLDKMYF"/>
<comment type="subcellular location">
    <subcellularLocation>
        <location evidence="1">Cell outer membrane</location>
    </subcellularLocation>
</comment>
<dbReference type="OrthoDB" id="1096885at2"/>
<dbReference type="InterPro" id="IPR012944">
    <property type="entry name" value="SusD_RagB_dom"/>
</dbReference>
<dbReference type="GeneID" id="34759762"/>
<keyword evidence="4" id="KW-0472">Membrane</keyword>
<dbReference type="Gene3D" id="1.25.40.390">
    <property type="match status" value="1"/>
</dbReference>
<feature type="domain" description="RagB/SusD" evidence="7">
    <location>
        <begin position="294"/>
        <end position="625"/>
    </location>
</feature>
<dbReference type="AlphaFoldDB" id="A0A1D3UVX0"/>
<organism evidence="9 10">
    <name type="scientific">Tannerella forsythia</name>
    <name type="common">Bacteroides forsythus</name>
    <dbReference type="NCBI Taxonomy" id="28112"/>
    <lineage>
        <taxon>Bacteria</taxon>
        <taxon>Pseudomonadati</taxon>
        <taxon>Bacteroidota</taxon>
        <taxon>Bacteroidia</taxon>
        <taxon>Bacteroidales</taxon>
        <taxon>Tannerellaceae</taxon>
        <taxon>Tannerella</taxon>
    </lineage>
</organism>
<dbReference type="Pfam" id="PF14322">
    <property type="entry name" value="SusD-like_3"/>
    <property type="match status" value="1"/>
</dbReference>
<dbReference type="InterPro" id="IPR033985">
    <property type="entry name" value="SusD-like_N"/>
</dbReference>
<evidence type="ECO:0000313" key="10">
    <source>
        <dbReference type="Proteomes" id="UP000182057"/>
    </source>
</evidence>
<evidence type="ECO:0000256" key="4">
    <source>
        <dbReference type="ARBA" id="ARBA00023136"/>
    </source>
</evidence>
<evidence type="ECO:0000256" key="2">
    <source>
        <dbReference type="ARBA" id="ARBA00006275"/>
    </source>
</evidence>
<dbReference type="SUPFAM" id="SSF48452">
    <property type="entry name" value="TPR-like"/>
    <property type="match status" value="1"/>
</dbReference>
<dbReference type="EMBL" id="FMMM01000078">
    <property type="protein sequence ID" value="SCQ24360.1"/>
    <property type="molecule type" value="Genomic_DNA"/>
</dbReference>
<gene>
    <name evidence="9" type="ORF">TFUB20_02459</name>
</gene>
<protein>
    <submittedName>
        <fullName evidence="9">SusD family protein</fullName>
    </submittedName>
</protein>
<feature type="signal peptide" evidence="6">
    <location>
        <begin position="1"/>
        <end position="23"/>
    </location>
</feature>
<dbReference type="RefSeq" id="WP_014226096.1">
    <property type="nucleotide sequence ID" value="NZ_CAJPTF010000002.1"/>
</dbReference>
<evidence type="ECO:0000256" key="1">
    <source>
        <dbReference type="ARBA" id="ARBA00004442"/>
    </source>
</evidence>
<evidence type="ECO:0000313" key="9">
    <source>
        <dbReference type="EMBL" id="SCQ24360.1"/>
    </source>
</evidence>
<comment type="similarity">
    <text evidence="2">Belongs to the SusD family.</text>
</comment>
<name>A0A1D3UVX0_TANFO</name>